<evidence type="ECO:0000313" key="7">
    <source>
        <dbReference type="Proteomes" id="UP001215549"/>
    </source>
</evidence>
<dbReference type="RefSeq" id="WP_076523066.1">
    <property type="nucleotide sequence ID" value="NZ_CP067140.1"/>
</dbReference>
<keyword evidence="7" id="KW-1185">Reference proteome</keyword>
<accession>A0AA46A4E6</accession>
<proteinExistence type="predicted"/>
<feature type="region of interest" description="Disordered" evidence="1">
    <location>
        <begin position="281"/>
        <end position="313"/>
    </location>
</feature>
<dbReference type="EMBL" id="FTOU01000002">
    <property type="protein sequence ID" value="SIS62262.1"/>
    <property type="molecule type" value="Genomic_DNA"/>
</dbReference>
<organism evidence="4 6">
    <name type="scientific">Paracoccus saliphilus</name>
    <dbReference type="NCBI Taxonomy" id="405559"/>
    <lineage>
        <taxon>Bacteria</taxon>
        <taxon>Pseudomonadati</taxon>
        <taxon>Pseudomonadota</taxon>
        <taxon>Alphaproteobacteria</taxon>
        <taxon>Rhodobacterales</taxon>
        <taxon>Paracoccaceae</taxon>
        <taxon>Paracoccus</taxon>
    </lineage>
</organism>
<feature type="compositionally biased region" description="Gly residues" evidence="1">
    <location>
        <begin position="297"/>
        <end position="313"/>
    </location>
</feature>
<evidence type="ECO:0000259" key="3">
    <source>
        <dbReference type="Pfam" id="PF04536"/>
    </source>
</evidence>
<dbReference type="Proteomes" id="UP001215549">
    <property type="component" value="Chromosome"/>
</dbReference>
<keyword evidence="2" id="KW-0472">Membrane</keyword>
<keyword evidence="2" id="KW-0812">Transmembrane</keyword>
<dbReference type="Pfam" id="PF04536">
    <property type="entry name" value="TPM_phosphatase"/>
    <property type="match status" value="1"/>
</dbReference>
<feature type="transmembrane region" description="Helical" evidence="2">
    <location>
        <begin position="185"/>
        <end position="212"/>
    </location>
</feature>
<dbReference type="PANTHER" id="PTHR30373:SF2">
    <property type="entry name" value="UPF0603 PROTEIN YGCG"/>
    <property type="match status" value="1"/>
</dbReference>
<dbReference type="InterPro" id="IPR007621">
    <property type="entry name" value="TPM_dom"/>
</dbReference>
<dbReference type="Gene3D" id="3.10.310.50">
    <property type="match status" value="1"/>
</dbReference>
<evidence type="ECO:0000256" key="2">
    <source>
        <dbReference type="SAM" id="Phobius"/>
    </source>
</evidence>
<gene>
    <name evidence="5" type="ORF">JHX88_12280</name>
    <name evidence="4" type="ORF">SAMN05421772_10245</name>
</gene>
<dbReference type="Proteomes" id="UP000186216">
    <property type="component" value="Unassembled WGS sequence"/>
</dbReference>
<evidence type="ECO:0000313" key="6">
    <source>
        <dbReference type="Proteomes" id="UP000186216"/>
    </source>
</evidence>
<dbReference type="AlphaFoldDB" id="A0AA46A4E6"/>
<reference evidence="5 7" key="2">
    <citation type="submission" date="2021-01" db="EMBL/GenBank/DDBJ databases">
        <title>Biogeographic distribution of Paracoccus.</title>
        <authorList>
            <person name="Hollensteiner J."/>
            <person name="Leineberger J."/>
            <person name="Brinkhoff T."/>
            <person name="Daniel R."/>
        </authorList>
    </citation>
    <scope>NUCLEOTIDE SEQUENCE [LARGE SCALE GENOMIC DNA]</scope>
    <source>
        <strain evidence="5 7">DSM 18447</strain>
    </source>
</reference>
<evidence type="ECO:0000256" key="1">
    <source>
        <dbReference type="SAM" id="MobiDB-lite"/>
    </source>
</evidence>
<evidence type="ECO:0000313" key="5">
    <source>
        <dbReference type="EMBL" id="WCR01706.1"/>
    </source>
</evidence>
<protein>
    <submittedName>
        <fullName evidence="5">TPM domain-containing protein</fullName>
    </submittedName>
</protein>
<dbReference type="EMBL" id="CP067140">
    <property type="protein sequence ID" value="WCR01706.1"/>
    <property type="molecule type" value="Genomic_DNA"/>
</dbReference>
<sequence>MIRAALIWLALAWPAIGQELPDWQYVRVNDLAEILTGGDIVTLDRALIDLNDSTGTQGTVVTLKNRAQYGGSDGLEPFATRLFNHWGIGDARRDDGFMILVLIDDREARIELGAGYPVAANAIARDIMDKTMLPDFRAGQMSQGIRDGTLAVIDRIARPAHSGSQLTPPGSDIGTDTGKSPIWQWPLLAMFLVPFSLFVLWQAASLAGLIGGGIREILLRFRNCPECNHRGLVRMSGGADFKNFRGQEVRGICYWRACPECGWASQKSRPKRIKMFSPHSTSSYEEHSHSRHHHGSAGFGGGSSSGGGASGRW</sequence>
<evidence type="ECO:0000313" key="4">
    <source>
        <dbReference type="EMBL" id="SIS62262.1"/>
    </source>
</evidence>
<reference evidence="4 6" key="1">
    <citation type="submission" date="2017-01" db="EMBL/GenBank/DDBJ databases">
        <authorList>
            <person name="Varghese N."/>
            <person name="Submissions S."/>
        </authorList>
    </citation>
    <scope>NUCLEOTIDE SEQUENCE [LARGE SCALE GENOMIC DNA]</scope>
    <source>
        <strain evidence="4 6">DSM 18447</strain>
    </source>
</reference>
<dbReference type="PANTHER" id="PTHR30373">
    <property type="entry name" value="UPF0603 PROTEIN YGCG"/>
    <property type="match status" value="1"/>
</dbReference>
<name>A0AA46A4E6_9RHOB</name>
<feature type="domain" description="TPM" evidence="3">
    <location>
        <begin position="28"/>
        <end position="154"/>
    </location>
</feature>
<keyword evidence="2" id="KW-1133">Transmembrane helix</keyword>